<dbReference type="AlphaFoldDB" id="X1KXM5"/>
<organism evidence="1">
    <name type="scientific">marine sediment metagenome</name>
    <dbReference type="NCBI Taxonomy" id="412755"/>
    <lineage>
        <taxon>unclassified sequences</taxon>
        <taxon>metagenomes</taxon>
        <taxon>ecological metagenomes</taxon>
    </lineage>
</organism>
<proteinExistence type="predicted"/>
<reference evidence="1" key="1">
    <citation type="journal article" date="2014" name="Front. Microbiol.">
        <title>High frequency of phylogenetically diverse reductive dehalogenase-homologous genes in deep subseafloor sedimentary metagenomes.</title>
        <authorList>
            <person name="Kawai M."/>
            <person name="Futagami T."/>
            <person name="Toyoda A."/>
            <person name="Takaki Y."/>
            <person name="Nishi S."/>
            <person name="Hori S."/>
            <person name="Arai W."/>
            <person name="Tsubouchi T."/>
            <person name="Morono Y."/>
            <person name="Uchiyama I."/>
            <person name="Ito T."/>
            <person name="Fujiyama A."/>
            <person name="Inagaki F."/>
            <person name="Takami H."/>
        </authorList>
    </citation>
    <scope>NUCLEOTIDE SEQUENCE</scope>
    <source>
        <strain evidence="1">Expedition CK06-06</strain>
    </source>
</reference>
<dbReference type="EMBL" id="BARV01007721">
    <property type="protein sequence ID" value="GAI11832.1"/>
    <property type="molecule type" value="Genomic_DNA"/>
</dbReference>
<sequence>SNIYFLRGWEEKEKKLILRTEIKEGEFMKARIPALSSPQGIKVNGEEVKFSYDEDKEVIKLNLAKQEMPQVYFDLSGKWKTREDSFGSEADYKNKGWRDWKPWEPFFGLC</sequence>
<gene>
    <name evidence="1" type="ORF">S06H3_15675</name>
</gene>
<evidence type="ECO:0000313" key="1">
    <source>
        <dbReference type="EMBL" id="GAI11832.1"/>
    </source>
</evidence>
<comment type="caution">
    <text evidence="1">The sequence shown here is derived from an EMBL/GenBank/DDBJ whole genome shotgun (WGS) entry which is preliminary data.</text>
</comment>
<accession>X1KXM5</accession>
<feature type="non-terminal residue" evidence="1">
    <location>
        <position position="1"/>
    </location>
</feature>
<protein>
    <submittedName>
        <fullName evidence="1">Uncharacterized protein</fullName>
    </submittedName>
</protein>
<name>X1KXM5_9ZZZZ</name>